<dbReference type="AlphaFoldDB" id="A0A7C2XR03"/>
<organism evidence="6">
    <name type="scientific">Desulfurivibrio alkaliphilus</name>
    <dbReference type="NCBI Taxonomy" id="427923"/>
    <lineage>
        <taxon>Bacteria</taxon>
        <taxon>Pseudomonadati</taxon>
        <taxon>Thermodesulfobacteriota</taxon>
        <taxon>Desulfobulbia</taxon>
        <taxon>Desulfobulbales</taxon>
        <taxon>Desulfobulbaceae</taxon>
        <taxon>Desulfurivibrio</taxon>
    </lineage>
</organism>
<feature type="domain" description="Response regulatory" evidence="3">
    <location>
        <begin position="11"/>
        <end position="135"/>
    </location>
</feature>
<feature type="domain" description="GGDEF" evidence="5">
    <location>
        <begin position="199"/>
        <end position="333"/>
    </location>
</feature>
<protein>
    <submittedName>
        <fullName evidence="6">EAL domain-containing protein</fullName>
    </submittedName>
</protein>
<dbReference type="Gene3D" id="3.30.70.270">
    <property type="match status" value="1"/>
</dbReference>
<name>A0A7C2XR03_9BACT</name>
<dbReference type="SUPFAM" id="SSF55073">
    <property type="entry name" value="Nucleotide cyclase"/>
    <property type="match status" value="1"/>
</dbReference>
<dbReference type="SUPFAM" id="SSF141868">
    <property type="entry name" value="EAL domain-like"/>
    <property type="match status" value="1"/>
</dbReference>
<reference evidence="6" key="1">
    <citation type="journal article" date="2020" name="mSystems">
        <title>Genome- and Community-Level Interaction Insights into Carbon Utilization and Element Cycling Functions of Hydrothermarchaeota in Hydrothermal Sediment.</title>
        <authorList>
            <person name="Zhou Z."/>
            <person name="Liu Y."/>
            <person name="Xu W."/>
            <person name="Pan J."/>
            <person name="Luo Z.H."/>
            <person name="Li M."/>
        </authorList>
    </citation>
    <scope>NUCLEOTIDE SEQUENCE [LARGE SCALE GENOMIC DNA]</scope>
    <source>
        <strain evidence="6">SpSt-1224</strain>
    </source>
</reference>
<dbReference type="InterPro" id="IPR011006">
    <property type="entry name" value="CheY-like_superfamily"/>
</dbReference>
<dbReference type="InterPro" id="IPR043128">
    <property type="entry name" value="Rev_trsase/Diguanyl_cyclase"/>
</dbReference>
<comment type="caution">
    <text evidence="1">Lacks conserved residue(s) required for the propagation of feature annotation.</text>
</comment>
<gene>
    <name evidence="6" type="ORF">ENN98_03490</name>
</gene>
<dbReference type="Pfam" id="PF00563">
    <property type="entry name" value="EAL"/>
    <property type="match status" value="1"/>
</dbReference>
<dbReference type="InterPro" id="IPR050706">
    <property type="entry name" value="Cyclic-di-GMP_PDE-like"/>
</dbReference>
<feature type="non-terminal residue" evidence="6">
    <location>
        <position position="599"/>
    </location>
</feature>
<dbReference type="Pfam" id="PF00990">
    <property type="entry name" value="GGDEF"/>
    <property type="match status" value="1"/>
</dbReference>
<dbReference type="SUPFAM" id="SSF52172">
    <property type="entry name" value="CheY-like"/>
    <property type="match status" value="1"/>
</dbReference>
<feature type="domain" description="EAL" evidence="4">
    <location>
        <begin position="344"/>
        <end position="596"/>
    </location>
</feature>
<dbReference type="InterPro" id="IPR001633">
    <property type="entry name" value="EAL_dom"/>
</dbReference>
<dbReference type="PROSITE" id="PS50887">
    <property type="entry name" value="GGDEF"/>
    <property type="match status" value="1"/>
</dbReference>
<evidence type="ECO:0000259" key="3">
    <source>
        <dbReference type="PROSITE" id="PS50110"/>
    </source>
</evidence>
<accession>A0A7C2XR03</accession>
<dbReference type="InterPro" id="IPR029787">
    <property type="entry name" value="Nucleotide_cyclase"/>
</dbReference>
<dbReference type="CDD" id="cd01949">
    <property type="entry name" value="GGDEF"/>
    <property type="match status" value="1"/>
</dbReference>
<dbReference type="Gene3D" id="3.40.50.2300">
    <property type="match status" value="1"/>
</dbReference>
<dbReference type="GO" id="GO:0071111">
    <property type="term" value="F:cyclic-guanylate-specific phosphodiesterase activity"/>
    <property type="evidence" value="ECO:0007669"/>
    <property type="project" value="InterPro"/>
</dbReference>
<dbReference type="Gene3D" id="3.20.20.450">
    <property type="entry name" value="EAL domain"/>
    <property type="match status" value="1"/>
</dbReference>
<dbReference type="PROSITE" id="PS50883">
    <property type="entry name" value="EAL"/>
    <property type="match status" value="1"/>
</dbReference>
<dbReference type="PROSITE" id="PS50110">
    <property type="entry name" value="RESPONSE_REGULATORY"/>
    <property type="match status" value="1"/>
</dbReference>
<keyword evidence="2" id="KW-0175">Coiled coil</keyword>
<sequence length="599" mass="67203">MKTVDQLRTMSICVVDEDRDRLDQLCAILVDQGRFGSVNSLDSSTALQRYIHPLNPFESPPPLHLVLLSASMPHGDSLEACKLLDQSGIAPILMMDAVEQWQDDQIGQAFEAGAVDILFRPWSNPEVVSRAYLALRLQHERLTRRQREERLEQELAERRIMEARLQYRTANDELTGLANRGQLERALELALIRAKNFQRPGALLYIDLDQFKLVNDTEGHDSGDRLLGQMAAVLRRRVQPRHLAARIGSDEFAVLLEQTPRSAVFSLAEELRELFHGHCFEGRLGRYHLGASIGIALLAPNERLESRELLARADQACHVAKIRGRNRVHCYDSTDPEVLGLQRDASWIPILREALQAGNFSLVFQPIVQARGGLCHHYEALVRLSQNGRLHGPGEFIPAAERVGLIHQIDLWVVEAAIDRLAALPATDQPITLSINLSAYAFRNPDLMPLLERKLEMTGLAPSRLMFEVTETLAVTQLAQTRKLVERMRALGCRFALDDFGSGFSTFSYLKHFPVDLLKIDGGFVVNMLNNKTDELLVRSMVGLAHSLGKPVAAEFVENEATAQLLREIGVDYLQGYHLGRPQPRFEPEPAVVFSSPEP</sequence>
<evidence type="ECO:0000259" key="4">
    <source>
        <dbReference type="PROSITE" id="PS50883"/>
    </source>
</evidence>
<dbReference type="SMART" id="SM00267">
    <property type="entry name" value="GGDEF"/>
    <property type="match status" value="1"/>
</dbReference>
<dbReference type="SMART" id="SM00052">
    <property type="entry name" value="EAL"/>
    <property type="match status" value="1"/>
</dbReference>
<dbReference type="InterPro" id="IPR035919">
    <property type="entry name" value="EAL_sf"/>
</dbReference>
<dbReference type="PANTHER" id="PTHR33121:SF23">
    <property type="entry name" value="CYCLIC DI-GMP PHOSPHODIESTERASE PDEB"/>
    <property type="match status" value="1"/>
</dbReference>
<dbReference type="EMBL" id="DSDS01000077">
    <property type="protein sequence ID" value="HET97751.1"/>
    <property type="molecule type" value="Genomic_DNA"/>
</dbReference>
<evidence type="ECO:0000256" key="1">
    <source>
        <dbReference type="PROSITE-ProRule" id="PRU00169"/>
    </source>
</evidence>
<dbReference type="NCBIfam" id="TIGR00254">
    <property type="entry name" value="GGDEF"/>
    <property type="match status" value="1"/>
</dbReference>
<dbReference type="Proteomes" id="UP000885986">
    <property type="component" value="Unassembled WGS sequence"/>
</dbReference>
<dbReference type="CDD" id="cd01948">
    <property type="entry name" value="EAL"/>
    <property type="match status" value="1"/>
</dbReference>
<evidence type="ECO:0000313" key="6">
    <source>
        <dbReference type="EMBL" id="HET97751.1"/>
    </source>
</evidence>
<evidence type="ECO:0000259" key="5">
    <source>
        <dbReference type="PROSITE" id="PS50887"/>
    </source>
</evidence>
<comment type="caution">
    <text evidence="6">The sequence shown here is derived from an EMBL/GenBank/DDBJ whole genome shotgun (WGS) entry which is preliminary data.</text>
</comment>
<dbReference type="InterPro" id="IPR001789">
    <property type="entry name" value="Sig_transdc_resp-reg_receiver"/>
</dbReference>
<feature type="coiled-coil region" evidence="2">
    <location>
        <begin position="144"/>
        <end position="180"/>
    </location>
</feature>
<dbReference type="PANTHER" id="PTHR33121">
    <property type="entry name" value="CYCLIC DI-GMP PHOSPHODIESTERASE PDEF"/>
    <property type="match status" value="1"/>
</dbReference>
<proteinExistence type="predicted"/>
<dbReference type="InterPro" id="IPR000160">
    <property type="entry name" value="GGDEF_dom"/>
</dbReference>
<dbReference type="GO" id="GO:0000160">
    <property type="term" value="P:phosphorelay signal transduction system"/>
    <property type="evidence" value="ECO:0007669"/>
    <property type="project" value="InterPro"/>
</dbReference>
<evidence type="ECO:0000256" key="2">
    <source>
        <dbReference type="SAM" id="Coils"/>
    </source>
</evidence>